<evidence type="ECO:0000259" key="1">
    <source>
        <dbReference type="Pfam" id="PF18737"/>
    </source>
</evidence>
<dbReference type="RefSeq" id="WP_345468176.1">
    <property type="nucleotide sequence ID" value="NZ_BAABRP010000027.1"/>
</dbReference>
<feature type="domain" description="MAE-28990/MAE-18760-like HEPN" evidence="1">
    <location>
        <begin position="10"/>
        <end position="230"/>
    </location>
</feature>
<dbReference type="InterPro" id="IPR040788">
    <property type="entry name" value="HEPN_MAE_28990"/>
</dbReference>
<accession>A0ABP9WEB5</accession>
<proteinExistence type="predicted"/>
<gene>
    <name evidence="2" type="ORF">Dcar01_03672</name>
</gene>
<name>A0ABP9WEB5_9DEIO</name>
<dbReference type="EMBL" id="BAABRP010000027">
    <property type="protein sequence ID" value="GAA5514908.1"/>
    <property type="molecule type" value="Genomic_DNA"/>
</dbReference>
<dbReference type="Pfam" id="PF18737">
    <property type="entry name" value="HEPN_MAE_28990"/>
    <property type="match status" value="1"/>
</dbReference>
<comment type="caution">
    <text evidence="2">The sequence shown here is derived from an EMBL/GenBank/DDBJ whole genome shotgun (WGS) entry which is preliminary data.</text>
</comment>
<organism evidence="2 3">
    <name type="scientific">Deinococcus carri</name>
    <dbReference type="NCBI Taxonomy" id="1211323"/>
    <lineage>
        <taxon>Bacteria</taxon>
        <taxon>Thermotogati</taxon>
        <taxon>Deinococcota</taxon>
        <taxon>Deinococci</taxon>
        <taxon>Deinococcales</taxon>
        <taxon>Deinococcaceae</taxon>
        <taxon>Deinococcus</taxon>
    </lineage>
</organism>
<sequence length="253" mass="28627">MRIDDSRQIFEERVGEIGEFLDFIGATTSEVGRARITPTQQRILFSTIYLLLYNLIESTIAKSTQAIVEHMIEDGSWTLADLSDEMLVEWTRSNAKTHMEMNYERRLEDTAAVIKEAFGGGALRAFRIDKGGGGNWDDEEIYKFVTKRIGMAFDISPETNAMVKRPVIERQSIMKAIVSMRNSMAHGDLSFSECGSNVTIEDLQDYVNRVISYLRETIDSFERYIVNYAYLKPDSRPATDMGEGSDGANAENI</sequence>
<keyword evidence="3" id="KW-1185">Reference proteome</keyword>
<reference evidence="2 3" key="1">
    <citation type="submission" date="2024-02" db="EMBL/GenBank/DDBJ databases">
        <title>Deinococcus carri NBRC 110142.</title>
        <authorList>
            <person name="Ichikawa N."/>
            <person name="Katano-Makiyama Y."/>
            <person name="Hidaka K."/>
        </authorList>
    </citation>
    <scope>NUCLEOTIDE SEQUENCE [LARGE SCALE GENOMIC DNA]</scope>
    <source>
        <strain evidence="2 3">NBRC 110142</strain>
    </source>
</reference>
<protein>
    <recommendedName>
        <fullName evidence="1">MAE-28990/MAE-18760-like HEPN domain-containing protein</fullName>
    </recommendedName>
</protein>
<evidence type="ECO:0000313" key="2">
    <source>
        <dbReference type="EMBL" id="GAA5514908.1"/>
    </source>
</evidence>
<evidence type="ECO:0000313" key="3">
    <source>
        <dbReference type="Proteomes" id="UP001401887"/>
    </source>
</evidence>
<dbReference type="Proteomes" id="UP001401887">
    <property type="component" value="Unassembled WGS sequence"/>
</dbReference>